<dbReference type="AlphaFoldDB" id="A0A7R9HYG5"/>
<proteinExistence type="predicted"/>
<name>A0A7R9HYG5_9NEOP</name>
<protein>
    <submittedName>
        <fullName evidence="1">Uncharacterized protein</fullName>
    </submittedName>
</protein>
<evidence type="ECO:0000313" key="1">
    <source>
        <dbReference type="EMBL" id="CAD7440761.1"/>
    </source>
</evidence>
<accession>A0A7R9HYG5</accession>
<reference evidence="1" key="1">
    <citation type="submission" date="2020-11" db="EMBL/GenBank/DDBJ databases">
        <authorList>
            <person name="Tran Van P."/>
        </authorList>
    </citation>
    <scope>NUCLEOTIDE SEQUENCE</scope>
</reference>
<sequence length="204" mass="23415">MTDYAVNNIDQYGDGYMEPEEEWEREGLLDPAWEKQQKKVYPDFALKRALPTKRPPPLATIGSTFAVSCVQHNEPSGRFCTSANFTGLGPADGNCSVTSETRVKFVFAQSLLIYPRRRRNKYKAFCFKLGLSRLISSWEKQRCRIYVNVIGLWRITEAVLQNICERHWTLADNRSSAAEYMRTSLDSGESKKQHYRIFANVTGL</sequence>
<organism evidence="1">
    <name type="scientific">Timema bartmani</name>
    <dbReference type="NCBI Taxonomy" id="61472"/>
    <lineage>
        <taxon>Eukaryota</taxon>
        <taxon>Metazoa</taxon>
        <taxon>Ecdysozoa</taxon>
        <taxon>Arthropoda</taxon>
        <taxon>Hexapoda</taxon>
        <taxon>Insecta</taxon>
        <taxon>Pterygota</taxon>
        <taxon>Neoptera</taxon>
        <taxon>Polyneoptera</taxon>
        <taxon>Phasmatodea</taxon>
        <taxon>Timematodea</taxon>
        <taxon>Timematoidea</taxon>
        <taxon>Timematidae</taxon>
        <taxon>Timema</taxon>
    </lineage>
</organism>
<dbReference type="EMBL" id="OD565075">
    <property type="protein sequence ID" value="CAD7440761.1"/>
    <property type="molecule type" value="Genomic_DNA"/>
</dbReference>
<gene>
    <name evidence="1" type="ORF">TBIB3V08_LOCUS3252</name>
</gene>